<organism evidence="2 3">
    <name type="scientific">Nelumbo nucifera</name>
    <name type="common">Sacred lotus</name>
    <dbReference type="NCBI Taxonomy" id="4432"/>
    <lineage>
        <taxon>Eukaryota</taxon>
        <taxon>Viridiplantae</taxon>
        <taxon>Streptophyta</taxon>
        <taxon>Embryophyta</taxon>
        <taxon>Tracheophyta</taxon>
        <taxon>Spermatophyta</taxon>
        <taxon>Magnoliopsida</taxon>
        <taxon>Proteales</taxon>
        <taxon>Nelumbonaceae</taxon>
        <taxon>Nelumbo</taxon>
    </lineage>
</organism>
<feature type="chain" id="PRO_5032653161" description="Secreted protein" evidence="1">
    <location>
        <begin position="16"/>
        <end position="100"/>
    </location>
</feature>
<evidence type="ECO:0000256" key="1">
    <source>
        <dbReference type="SAM" id="SignalP"/>
    </source>
</evidence>
<keyword evidence="1" id="KW-0732">Signal</keyword>
<keyword evidence="3" id="KW-1185">Reference proteome</keyword>
<evidence type="ECO:0000313" key="2">
    <source>
        <dbReference type="EMBL" id="DAD41345.1"/>
    </source>
</evidence>
<reference evidence="2 3" key="1">
    <citation type="journal article" date="2020" name="Mol. Biol. Evol.">
        <title>Distinct Expression and Methylation Patterns for Genes with Different Fates following a Single Whole-Genome Duplication in Flowering Plants.</title>
        <authorList>
            <person name="Shi T."/>
            <person name="Rahmani R.S."/>
            <person name="Gugger P.F."/>
            <person name="Wang M."/>
            <person name="Li H."/>
            <person name="Zhang Y."/>
            <person name="Li Z."/>
            <person name="Wang Q."/>
            <person name="Van de Peer Y."/>
            <person name="Marchal K."/>
            <person name="Chen J."/>
        </authorList>
    </citation>
    <scope>NUCLEOTIDE SEQUENCE [LARGE SCALE GENOMIC DNA]</scope>
    <source>
        <tissue evidence="2">Leaf</tissue>
    </source>
</reference>
<accession>A0A822ZD55</accession>
<feature type="signal peptide" evidence="1">
    <location>
        <begin position="1"/>
        <end position="15"/>
    </location>
</feature>
<dbReference type="Proteomes" id="UP000607653">
    <property type="component" value="Unassembled WGS sequence"/>
</dbReference>
<evidence type="ECO:0000313" key="3">
    <source>
        <dbReference type="Proteomes" id="UP000607653"/>
    </source>
</evidence>
<dbReference type="EMBL" id="DUZY01000005">
    <property type="protein sequence ID" value="DAD41345.1"/>
    <property type="molecule type" value="Genomic_DNA"/>
</dbReference>
<evidence type="ECO:0008006" key="4">
    <source>
        <dbReference type="Google" id="ProtNLM"/>
    </source>
</evidence>
<dbReference type="AlphaFoldDB" id="A0A822ZD55"/>
<sequence>MILFIVFLCPSSGDGGRNSLSVPVKENRNTNAIVSIVPRTRTQRRKPKDEYSGCLRLETLTGAVHDKYSGFKEVLAAAPVPLTRFRMNTAVPLLHGLVRV</sequence>
<name>A0A822ZD55_NELNU</name>
<protein>
    <recommendedName>
        <fullName evidence="4">Secreted protein</fullName>
    </recommendedName>
</protein>
<gene>
    <name evidence="2" type="ORF">HUJ06_015668</name>
</gene>
<comment type="caution">
    <text evidence="2">The sequence shown here is derived from an EMBL/GenBank/DDBJ whole genome shotgun (WGS) entry which is preliminary data.</text>
</comment>
<proteinExistence type="predicted"/>